<name>A0A2T4AH70_TRIHA</name>
<feature type="signal peptide" evidence="1">
    <location>
        <begin position="1"/>
        <end position="17"/>
    </location>
</feature>
<gene>
    <name evidence="2" type="ORF">M431DRAFT_373707</name>
</gene>
<dbReference type="EMBL" id="KZ679678">
    <property type="protein sequence ID" value="PTB56352.1"/>
    <property type="molecule type" value="Genomic_DNA"/>
</dbReference>
<evidence type="ECO:0000256" key="1">
    <source>
        <dbReference type="SAM" id="SignalP"/>
    </source>
</evidence>
<dbReference type="RefSeq" id="XP_024776029.1">
    <property type="nucleotide sequence ID" value="XM_024914663.1"/>
</dbReference>
<keyword evidence="3" id="KW-1185">Reference proteome</keyword>
<dbReference type="Proteomes" id="UP000241690">
    <property type="component" value="Unassembled WGS sequence"/>
</dbReference>
<accession>A0A2T4AH70</accession>
<protein>
    <submittedName>
        <fullName evidence="2">Uncharacterized protein</fullName>
    </submittedName>
</protein>
<proteinExistence type="predicted"/>
<keyword evidence="1" id="KW-0732">Signal</keyword>
<feature type="chain" id="PRO_5015768840" evidence="1">
    <location>
        <begin position="18"/>
        <end position="185"/>
    </location>
</feature>
<sequence length="185" mass="20913">MALTAVAIFVISVKIIIQPCGFCPGIHIQPRHSPCLVSTQYHLRQIPQLHTFFPSPSSYHSQLLLHPALYLHQIPLNYPSFPLLLLHPSHKPSRRSTHLALHPTSHVIHHPFLMSFLFLSETPLSHPPRLILAAHSPPIRRFIIKPPTLSSESSHPQKTLELPTTHWSGTSIIAPPFQRIMIIMP</sequence>
<dbReference type="AlphaFoldDB" id="A0A2T4AH70"/>
<reference evidence="2 3" key="1">
    <citation type="submission" date="2016-07" db="EMBL/GenBank/DDBJ databases">
        <title>Multiple horizontal gene transfer events from other fungi enriched the ability of initially mycotrophic Trichoderma (Ascomycota) to feed on dead plant biomass.</title>
        <authorList>
            <consortium name="DOE Joint Genome Institute"/>
            <person name="Aerts A."/>
            <person name="Atanasova L."/>
            <person name="Chenthamara K."/>
            <person name="Zhang J."/>
            <person name="Grujic M."/>
            <person name="Henrissat B."/>
            <person name="Kuo A."/>
            <person name="Salamov A."/>
            <person name="Lipzen A."/>
            <person name="Labutti K."/>
            <person name="Barry K."/>
            <person name="Miao Y."/>
            <person name="Rahimi M.J."/>
            <person name="Shen Q."/>
            <person name="Grigoriev I.V."/>
            <person name="Kubicek C.P."/>
            <person name="Druzhinina I.S."/>
        </authorList>
    </citation>
    <scope>NUCLEOTIDE SEQUENCE [LARGE SCALE GENOMIC DNA]</scope>
    <source>
        <strain evidence="2 3">CBS 226.95</strain>
    </source>
</reference>
<evidence type="ECO:0000313" key="3">
    <source>
        <dbReference type="Proteomes" id="UP000241690"/>
    </source>
</evidence>
<evidence type="ECO:0000313" key="2">
    <source>
        <dbReference type="EMBL" id="PTB56352.1"/>
    </source>
</evidence>
<organism evidence="2 3">
    <name type="scientific">Trichoderma harzianum CBS 226.95</name>
    <dbReference type="NCBI Taxonomy" id="983964"/>
    <lineage>
        <taxon>Eukaryota</taxon>
        <taxon>Fungi</taxon>
        <taxon>Dikarya</taxon>
        <taxon>Ascomycota</taxon>
        <taxon>Pezizomycotina</taxon>
        <taxon>Sordariomycetes</taxon>
        <taxon>Hypocreomycetidae</taxon>
        <taxon>Hypocreales</taxon>
        <taxon>Hypocreaceae</taxon>
        <taxon>Trichoderma</taxon>
    </lineage>
</organism>
<dbReference type="GeneID" id="36623229"/>